<reference evidence="1 2" key="2">
    <citation type="journal article" date="2022" name="Mol. Ecol. Resour.">
        <title>The genomes of chicory, endive, great burdock and yacon provide insights into Asteraceae paleo-polyploidization history and plant inulin production.</title>
        <authorList>
            <person name="Fan W."/>
            <person name="Wang S."/>
            <person name="Wang H."/>
            <person name="Wang A."/>
            <person name="Jiang F."/>
            <person name="Liu H."/>
            <person name="Zhao H."/>
            <person name="Xu D."/>
            <person name="Zhang Y."/>
        </authorList>
    </citation>
    <scope>NUCLEOTIDE SEQUENCE [LARGE SCALE GENOMIC DNA]</scope>
    <source>
        <strain evidence="2">cv. Yunnan</strain>
        <tissue evidence="1">Leaves</tissue>
    </source>
</reference>
<sequence length="75" mass="8377">MNYTPRMVLYVAYSSYHQVFDAAEKPISSNSGLQQIRMSAAELSISRGTTIRSKQAYPQQLVGQQQNCGVRSSFT</sequence>
<name>A0ACB8YEL4_9ASTR</name>
<dbReference type="Proteomes" id="UP001056120">
    <property type="component" value="Linkage Group LG28"/>
</dbReference>
<evidence type="ECO:0000313" key="2">
    <source>
        <dbReference type="Proteomes" id="UP001056120"/>
    </source>
</evidence>
<organism evidence="1 2">
    <name type="scientific">Smallanthus sonchifolius</name>
    <dbReference type="NCBI Taxonomy" id="185202"/>
    <lineage>
        <taxon>Eukaryota</taxon>
        <taxon>Viridiplantae</taxon>
        <taxon>Streptophyta</taxon>
        <taxon>Embryophyta</taxon>
        <taxon>Tracheophyta</taxon>
        <taxon>Spermatophyta</taxon>
        <taxon>Magnoliopsida</taxon>
        <taxon>eudicotyledons</taxon>
        <taxon>Gunneridae</taxon>
        <taxon>Pentapetalae</taxon>
        <taxon>asterids</taxon>
        <taxon>campanulids</taxon>
        <taxon>Asterales</taxon>
        <taxon>Asteraceae</taxon>
        <taxon>Asteroideae</taxon>
        <taxon>Heliantheae alliance</taxon>
        <taxon>Millerieae</taxon>
        <taxon>Smallanthus</taxon>
    </lineage>
</organism>
<gene>
    <name evidence="1" type="ORF">L1987_84158</name>
</gene>
<comment type="caution">
    <text evidence="1">The sequence shown here is derived from an EMBL/GenBank/DDBJ whole genome shotgun (WGS) entry which is preliminary data.</text>
</comment>
<evidence type="ECO:0000313" key="1">
    <source>
        <dbReference type="EMBL" id="KAI3683647.1"/>
    </source>
</evidence>
<reference evidence="2" key="1">
    <citation type="journal article" date="2022" name="Mol. Ecol. Resour.">
        <title>The genomes of chicory, endive, great burdock and yacon provide insights into Asteraceae palaeo-polyploidization history and plant inulin production.</title>
        <authorList>
            <person name="Fan W."/>
            <person name="Wang S."/>
            <person name="Wang H."/>
            <person name="Wang A."/>
            <person name="Jiang F."/>
            <person name="Liu H."/>
            <person name="Zhao H."/>
            <person name="Xu D."/>
            <person name="Zhang Y."/>
        </authorList>
    </citation>
    <scope>NUCLEOTIDE SEQUENCE [LARGE SCALE GENOMIC DNA]</scope>
    <source>
        <strain evidence="2">cv. Yunnan</strain>
    </source>
</reference>
<keyword evidence="2" id="KW-1185">Reference proteome</keyword>
<accession>A0ACB8YEL4</accession>
<protein>
    <submittedName>
        <fullName evidence="1">Uncharacterized protein</fullName>
    </submittedName>
</protein>
<dbReference type="EMBL" id="CM042045">
    <property type="protein sequence ID" value="KAI3683647.1"/>
    <property type="molecule type" value="Genomic_DNA"/>
</dbReference>
<proteinExistence type="predicted"/>